<keyword evidence="1" id="KW-1133">Transmembrane helix</keyword>
<dbReference type="RefSeq" id="WP_252660238.1">
    <property type="nucleotide sequence ID" value="NZ_CP098611.1"/>
</dbReference>
<evidence type="ECO:0000256" key="1">
    <source>
        <dbReference type="SAM" id="Phobius"/>
    </source>
</evidence>
<reference evidence="2" key="1">
    <citation type="submission" date="2022-06" db="EMBL/GenBank/DDBJ databases">
        <title>Genome sequence of Phormidium yuhuli AB48 isolated from an industrial photobioreactor environment.</title>
        <authorList>
            <person name="Qiu Y."/>
            <person name="Noonan A.J.C."/>
            <person name="Dofher K."/>
            <person name="Koch M."/>
            <person name="Kieft B."/>
            <person name="Lin X."/>
            <person name="Ziels R.M."/>
            <person name="Hallam S.J."/>
        </authorList>
    </citation>
    <scope>NUCLEOTIDE SEQUENCE</scope>
    <source>
        <strain evidence="2">AB48</strain>
    </source>
</reference>
<keyword evidence="3" id="KW-1185">Reference proteome</keyword>
<accession>A0ABY5ALB3</accession>
<feature type="transmembrane region" description="Helical" evidence="1">
    <location>
        <begin position="45"/>
        <end position="63"/>
    </location>
</feature>
<sequence length="114" mass="11797">MDEIVRKLAGVGLPAVILLITMASTGLTGAAAITAALALLGPGGMIGGIVFLGIIGLASDALAKYGLESVLVEIYKTRRQDGESSSNLYKEIDGLPISDELKLVLKDKIARDSV</sequence>
<proteinExistence type="predicted"/>
<name>A0ABY5ALB3_9CYAN</name>
<evidence type="ECO:0000313" key="3">
    <source>
        <dbReference type="Proteomes" id="UP001056708"/>
    </source>
</evidence>
<dbReference type="EMBL" id="CP098611">
    <property type="protein sequence ID" value="USR89541.1"/>
    <property type="molecule type" value="Genomic_DNA"/>
</dbReference>
<keyword evidence="1" id="KW-0472">Membrane</keyword>
<gene>
    <name evidence="2" type="ORF">NEA10_11650</name>
</gene>
<feature type="transmembrane region" description="Helical" evidence="1">
    <location>
        <begin position="12"/>
        <end position="39"/>
    </location>
</feature>
<keyword evidence="1" id="KW-0812">Transmembrane</keyword>
<dbReference type="Proteomes" id="UP001056708">
    <property type="component" value="Chromosome"/>
</dbReference>
<evidence type="ECO:0000313" key="2">
    <source>
        <dbReference type="EMBL" id="USR89541.1"/>
    </source>
</evidence>
<organism evidence="2 3">
    <name type="scientific">Phormidium yuhuli AB48</name>
    <dbReference type="NCBI Taxonomy" id="2940671"/>
    <lineage>
        <taxon>Bacteria</taxon>
        <taxon>Bacillati</taxon>
        <taxon>Cyanobacteriota</taxon>
        <taxon>Cyanophyceae</taxon>
        <taxon>Oscillatoriophycideae</taxon>
        <taxon>Oscillatoriales</taxon>
        <taxon>Oscillatoriaceae</taxon>
        <taxon>Phormidium</taxon>
        <taxon>Phormidium yuhuli</taxon>
    </lineage>
</organism>
<protein>
    <submittedName>
        <fullName evidence="2">Uncharacterized protein</fullName>
    </submittedName>
</protein>